<feature type="signal peptide" evidence="2">
    <location>
        <begin position="1"/>
        <end position="18"/>
    </location>
</feature>
<feature type="region of interest" description="Disordered" evidence="1">
    <location>
        <begin position="67"/>
        <end position="86"/>
    </location>
</feature>
<dbReference type="EMBL" id="JABBWD010000060">
    <property type="protein sequence ID" value="KAG1771175.1"/>
    <property type="molecule type" value="Genomic_DNA"/>
</dbReference>
<proteinExistence type="predicted"/>
<organism evidence="3 4">
    <name type="scientific">Suillus placidus</name>
    <dbReference type="NCBI Taxonomy" id="48579"/>
    <lineage>
        <taxon>Eukaryota</taxon>
        <taxon>Fungi</taxon>
        <taxon>Dikarya</taxon>
        <taxon>Basidiomycota</taxon>
        <taxon>Agaricomycotina</taxon>
        <taxon>Agaricomycetes</taxon>
        <taxon>Agaricomycetidae</taxon>
        <taxon>Boletales</taxon>
        <taxon>Suillineae</taxon>
        <taxon>Suillaceae</taxon>
        <taxon>Suillus</taxon>
    </lineage>
</organism>
<gene>
    <name evidence="3" type="ORF">EV702DRAFT_1270923</name>
</gene>
<protein>
    <recommendedName>
        <fullName evidence="5">Secreted protein</fullName>
    </recommendedName>
</protein>
<evidence type="ECO:0000256" key="1">
    <source>
        <dbReference type="SAM" id="MobiDB-lite"/>
    </source>
</evidence>
<evidence type="ECO:0000313" key="4">
    <source>
        <dbReference type="Proteomes" id="UP000714275"/>
    </source>
</evidence>
<keyword evidence="2" id="KW-0732">Signal</keyword>
<comment type="caution">
    <text evidence="3">The sequence shown here is derived from an EMBL/GenBank/DDBJ whole genome shotgun (WGS) entry which is preliminary data.</text>
</comment>
<dbReference type="AlphaFoldDB" id="A0A9P6ZMC6"/>
<keyword evidence="4" id="KW-1185">Reference proteome</keyword>
<accession>A0A9P6ZMC6</accession>
<dbReference type="Proteomes" id="UP000714275">
    <property type="component" value="Unassembled WGS sequence"/>
</dbReference>
<evidence type="ECO:0000256" key="2">
    <source>
        <dbReference type="SAM" id="SignalP"/>
    </source>
</evidence>
<evidence type="ECO:0000313" key="3">
    <source>
        <dbReference type="EMBL" id="KAG1771175.1"/>
    </source>
</evidence>
<evidence type="ECO:0008006" key="5">
    <source>
        <dbReference type="Google" id="ProtNLM"/>
    </source>
</evidence>
<name>A0A9P6ZMC6_9AGAM</name>
<feature type="chain" id="PRO_5040139595" description="Secreted protein" evidence="2">
    <location>
        <begin position="19"/>
        <end position="104"/>
    </location>
</feature>
<feature type="compositionally biased region" description="Basic residues" evidence="1">
    <location>
        <begin position="68"/>
        <end position="77"/>
    </location>
</feature>
<reference evidence="3" key="1">
    <citation type="journal article" date="2020" name="New Phytol.">
        <title>Comparative genomics reveals dynamic genome evolution in host specialist ectomycorrhizal fungi.</title>
        <authorList>
            <person name="Lofgren L.A."/>
            <person name="Nguyen N.H."/>
            <person name="Vilgalys R."/>
            <person name="Ruytinx J."/>
            <person name="Liao H.L."/>
            <person name="Branco S."/>
            <person name="Kuo A."/>
            <person name="LaButti K."/>
            <person name="Lipzen A."/>
            <person name="Andreopoulos W."/>
            <person name="Pangilinan J."/>
            <person name="Riley R."/>
            <person name="Hundley H."/>
            <person name="Na H."/>
            <person name="Barry K."/>
            <person name="Grigoriev I.V."/>
            <person name="Stajich J.E."/>
            <person name="Kennedy P.G."/>
        </authorList>
    </citation>
    <scope>NUCLEOTIDE SEQUENCE</scope>
    <source>
        <strain evidence="3">DOB743</strain>
    </source>
</reference>
<sequence length="104" mass="11950">MFNLLLLVLGQFVASCAPSCTLPRMMIGVSYHKDAKQLYQKLAQLVEIPQLICTTCHKYGSPSDKCPRGGHRIRKSKAGQLHQPRIKNQNAETAERLWMRRRWT</sequence>